<comment type="similarity">
    <text evidence="1">Belongs to the LysR transcriptional regulatory family.</text>
</comment>
<dbReference type="Gene3D" id="3.40.190.290">
    <property type="match status" value="1"/>
</dbReference>
<dbReference type="GO" id="GO:0003700">
    <property type="term" value="F:DNA-binding transcription factor activity"/>
    <property type="evidence" value="ECO:0007669"/>
    <property type="project" value="InterPro"/>
</dbReference>
<dbReference type="Pfam" id="PF00126">
    <property type="entry name" value="HTH_1"/>
    <property type="match status" value="1"/>
</dbReference>
<feature type="domain" description="HTH lysR-type" evidence="5">
    <location>
        <begin position="1"/>
        <end position="64"/>
    </location>
</feature>
<dbReference type="AlphaFoldDB" id="A0A0T9M4L6"/>
<dbReference type="PROSITE" id="PS50931">
    <property type="entry name" value="HTH_LYSR"/>
    <property type="match status" value="1"/>
</dbReference>
<dbReference type="PANTHER" id="PTHR30537:SF21">
    <property type="entry name" value="HTH-TYPE TRANSCRIPTIONAL REGULATOR SINR-RELATED"/>
    <property type="match status" value="1"/>
</dbReference>
<proteinExistence type="inferred from homology"/>
<dbReference type="Proteomes" id="UP000045824">
    <property type="component" value="Unassembled WGS sequence"/>
</dbReference>
<keyword evidence="3" id="KW-0238">DNA-binding</keyword>
<dbReference type="InterPro" id="IPR005119">
    <property type="entry name" value="LysR_subst-bd"/>
</dbReference>
<keyword evidence="2" id="KW-0805">Transcription regulation</keyword>
<dbReference type="Gene3D" id="1.10.10.10">
    <property type="entry name" value="Winged helix-like DNA-binding domain superfamily/Winged helix DNA-binding domain"/>
    <property type="match status" value="1"/>
</dbReference>
<dbReference type="InterPro" id="IPR036390">
    <property type="entry name" value="WH_DNA-bd_sf"/>
</dbReference>
<gene>
    <name evidence="6" type="primary">dmlR_18</name>
    <name evidence="6" type="ORF">ERS008491_04191</name>
</gene>
<dbReference type="EMBL" id="CPYI01000025">
    <property type="protein sequence ID" value="CNF59582.1"/>
    <property type="molecule type" value="Genomic_DNA"/>
</dbReference>
<evidence type="ECO:0000313" key="6">
    <source>
        <dbReference type="EMBL" id="CNF59582.1"/>
    </source>
</evidence>
<keyword evidence="4" id="KW-0804">Transcription</keyword>
<dbReference type="InterPro" id="IPR036388">
    <property type="entry name" value="WH-like_DNA-bd_sf"/>
</dbReference>
<dbReference type="CDD" id="cd08422">
    <property type="entry name" value="PBP2_CrgA_like"/>
    <property type="match status" value="1"/>
</dbReference>
<evidence type="ECO:0000256" key="2">
    <source>
        <dbReference type="ARBA" id="ARBA00023015"/>
    </source>
</evidence>
<dbReference type="GO" id="GO:0043565">
    <property type="term" value="F:sequence-specific DNA binding"/>
    <property type="evidence" value="ECO:0007669"/>
    <property type="project" value="TreeGrafter"/>
</dbReference>
<name>A0A0T9M4L6_YERKR</name>
<dbReference type="SUPFAM" id="SSF46785">
    <property type="entry name" value="Winged helix' DNA-binding domain"/>
    <property type="match status" value="1"/>
</dbReference>
<organism evidence="6 7">
    <name type="scientific">Yersinia kristensenii</name>
    <dbReference type="NCBI Taxonomy" id="28152"/>
    <lineage>
        <taxon>Bacteria</taxon>
        <taxon>Pseudomonadati</taxon>
        <taxon>Pseudomonadota</taxon>
        <taxon>Gammaproteobacteria</taxon>
        <taxon>Enterobacterales</taxon>
        <taxon>Yersiniaceae</taxon>
        <taxon>Yersinia</taxon>
    </lineage>
</organism>
<evidence type="ECO:0000256" key="4">
    <source>
        <dbReference type="ARBA" id="ARBA00023163"/>
    </source>
</evidence>
<dbReference type="Pfam" id="PF03466">
    <property type="entry name" value="LysR_substrate"/>
    <property type="match status" value="1"/>
</dbReference>
<dbReference type="InterPro" id="IPR058163">
    <property type="entry name" value="LysR-type_TF_proteobact-type"/>
</dbReference>
<reference evidence="6 7" key="1">
    <citation type="submission" date="2015-03" db="EMBL/GenBank/DDBJ databases">
        <authorList>
            <person name="Murphy D."/>
        </authorList>
    </citation>
    <scope>NUCLEOTIDE SEQUENCE [LARGE SCALE GENOMIC DNA]</scope>
    <source>
        <strain evidence="6 7">FCF326</strain>
    </source>
</reference>
<dbReference type="SUPFAM" id="SSF53850">
    <property type="entry name" value="Periplasmic binding protein-like II"/>
    <property type="match status" value="1"/>
</dbReference>
<dbReference type="InterPro" id="IPR000847">
    <property type="entry name" value="LysR_HTH_N"/>
</dbReference>
<evidence type="ECO:0000256" key="1">
    <source>
        <dbReference type="ARBA" id="ARBA00009437"/>
    </source>
</evidence>
<evidence type="ECO:0000313" key="7">
    <source>
        <dbReference type="Proteomes" id="UP000045824"/>
    </source>
</evidence>
<dbReference type="GO" id="GO:0006351">
    <property type="term" value="P:DNA-templated transcription"/>
    <property type="evidence" value="ECO:0007669"/>
    <property type="project" value="TreeGrafter"/>
</dbReference>
<evidence type="ECO:0000256" key="3">
    <source>
        <dbReference type="ARBA" id="ARBA00023125"/>
    </source>
</evidence>
<dbReference type="PANTHER" id="PTHR30537">
    <property type="entry name" value="HTH-TYPE TRANSCRIPTIONAL REGULATOR"/>
    <property type="match status" value="1"/>
</dbReference>
<sequence>MDYDNNRGMRDWLVFIKIAEMGSLSNAAQELDISVAAVSKSLARLENYVSATLLRRDSRHLELTDAGQTAYIKAKEITGSFQSLLDELRNPDKIIRGNIRLTAPAIVCEFLANQWAWEFTEMHPDTKIFLDSRERNDLTLSSPEFDDLVLKSGHIEAEDLIYRKLSPLKLVLCASPTYLNQHDKITHPSDLEKHTIMGLHHHGLSGPLTLYRQNECYTIDGSLHTRVSSNNLLGILNLVLQGKGINLMTPAWLTAGYLQKNDLEVILPEWKVPDMPIYLAWRHRQYYSPLFRHFQSFIENKWNNRPQIELLRNA</sequence>
<evidence type="ECO:0000259" key="5">
    <source>
        <dbReference type="PROSITE" id="PS50931"/>
    </source>
</evidence>
<protein>
    <submittedName>
        <fullName evidence="6">LysR family transcriptional regulator</fullName>
    </submittedName>
</protein>
<accession>A0A0T9M4L6</accession>
<dbReference type="RefSeq" id="WP_050096279.1">
    <property type="nucleotide sequence ID" value="NZ_CABMLW010000017.1"/>
</dbReference>